<evidence type="ECO:0000313" key="1">
    <source>
        <dbReference type="EMBL" id="KIK76081.1"/>
    </source>
</evidence>
<dbReference type="HOGENOM" id="CLU_1185350_0_0_1"/>
<name>A0A0D0CY01_9AGAM</name>
<keyword evidence="2" id="KW-1185">Reference proteome</keyword>
<gene>
    <name evidence="1" type="ORF">PAXRUDRAFT_170958</name>
</gene>
<dbReference type="InParanoid" id="A0A0D0CY01"/>
<dbReference type="Proteomes" id="UP000054538">
    <property type="component" value="Unassembled WGS sequence"/>
</dbReference>
<dbReference type="AlphaFoldDB" id="A0A0D0CY01"/>
<dbReference type="OrthoDB" id="2668963at2759"/>
<organism evidence="1 2">
    <name type="scientific">Paxillus rubicundulus Ve08.2h10</name>
    <dbReference type="NCBI Taxonomy" id="930991"/>
    <lineage>
        <taxon>Eukaryota</taxon>
        <taxon>Fungi</taxon>
        <taxon>Dikarya</taxon>
        <taxon>Basidiomycota</taxon>
        <taxon>Agaricomycotina</taxon>
        <taxon>Agaricomycetes</taxon>
        <taxon>Agaricomycetidae</taxon>
        <taxon>Boletales</taxon>
        <taxon>Paxilineae</taxon>
        <taxon>Paxillaceae</taxon>
        <taxon>Paxillus</taxon>
    </lineage>
</organism>
<proteinExistence type="predicted"/>
<dbReference type="EMBL" id="KN827683">
    <property type="protein sequence ID" value="KIK76081.1"/>
    <property type="molecule type" value="Genomic_DNA"/>
</dbReference>
<sequence length="234" mass="27164">MHQKLISLPFRQKIEWLARLNHRLYKSKYYQRIKKTTVADVVNTYWEEQEQPAEDRKSLQTICQEVQGRWQSKKGYASVTVSRDTVGRRLDGGRSFHQVNVETNTWLIYEEEEQLITFCVELASQRFPLNHQALKLHVDAILHTQLGTSFPEAGVGTDWTVFPGVTYCPLGFLLEGTTQYCSWEGCQQAHQYSMVQLTWKDHCSTKDRGGLSLGCRQDWVSAWWRFEGTSHLAS</sequence>
<evidence type="ECO:0000313" key="2">
    <source>
        <dbReference type="Proteomes" id="UP000054538"/>
    </source>
</evidence>
<reference evidence="1 2" key="1">
    <citation type="submission" date="2014-04" db="EMBL/GenBank/DDBJ databases">
        <authorList>
            <consortium name="DOE Joint Genome Institute"/>
            <person name="Kuo A."/>
            <person name="Kohler A."/>
            <person name="Jargeat P."/>
            <person name="Nagy L.G."/>
            <person name="Floudas D."/>
            <person name="Copeland A."/>
            <person name="Barry K.W."/>
            <person name="Cichocki N."/>
            <person name="Veneault-Fourrey C."/>
            <person name="LaButti K."/>
            <person name="Lindquist E.A."/>
            <person name="Lipzen A."/>
            <person name="Lundell T."/>
            <person name="Morin E."/>
            <person name="Murat C."/>
            <person name="Sun H."/>
            <person name="Tunlid A."/>
            <person name="Henrissat B."/>
            <person name="Grigoriev I.V."/>
            <person name="Hibbett D.S."/>
            <person name="Martin F."/>
            <person name="Nordberg H.P."/>
            <person name="Cantor M.N."/>
            <person name="Hua S.X."/>
        </authorList>
    </citation>
    <scope>NUCLEOTIDE SEQUENCE [LARGE SCALE GENOMIC DNA]</scope>
    <source>
        <strain evidence="1 2">Ve08.2h10</strain>
    </source>
</reference>
<protein>
    <submittedName>
        <fullName evidence="1">Unplaced genomic scaffold scaffold_2861, whole genome shotgun sequence</fullName>
    </submittedName>
</protein>
<accession>A0A0D0CY01</accession>
<reference evidence="2" key="2">
    <citation type="submission" date="2015-01" db="EMBL/GenBank/DDBJ databases">
        <title>Evolutionary Origins and Diversification of the Mycorrhizal Mutualists.</title>
        <authorList>
            <consortium name="DOE Joint Genome Institute"/>
            <consortium name="Mycorrhizal Genomics Consortium"/>
            <person name="Kohler A."/>
            <person name="Kuo A."/>
            <person name="Nagy L.G."/>
            <person name="Floudas D."/>
            <person name="Copeland A."/>
            <person name="Barry K.W."/>
            <person name="Cichocki N."/>
            <person name="Veneault-Fourrey C."/>
            <person name="LaButti K."/>
            <person name="Lindquist E.A."/>
            <person name="Lipzen A."/>
            <person name="Lundell T."/>
            <person name="Morin E."/>
            <person name="Murat C."/>
            <person name="Riley R."/>
            <person name="Ohm R."/>
            <person name="Sun H."/>
            <person name="Tunlid A."/>
            <person name="Henrissat B."/>
            <person name="Grigoriev I.V."/>
            <person name="Hibbett D.S."/>
            <person name="Martin F."/>
        </authorList>
    </citation>
    <scope>NUCLEOTIDE SEQUENCE [LARGE SCALE GENOMIC DNA]</scope>
    <source>
        <strain evidence="2">Ve08.2h10</strain>
    </source>
</reference>